<dbReference type="EMBL" id="DWWU01000022">
    <property type="protein sequence ID" value="HJC15345.1"/>
    <property type="molecule type" value="Genomic_DNA"/>
</dbReference>
<gene>
    <name evidence="6" type="ORF">H9705_05885</name>
</gene>
<dbReference type="PROSITE" id="PS50893">
    <property type="entry name" value="ABC_TRANSPORTER_2"/>
    <property type="match status" value="1"/>
</dbReference>
<dbReference type="Pfam" id="PF00005">
    <property type="entry name" value="ABC_tran"/>
    <property type="match status" value="1"/>
</dbReference>
<accession>A0A9D2N9V1</accession>
<dbReference type="Proteomes" id="UP000823849">
    <property type="component" value="Unassembled WGS sequence"/>
</dbReference>
<reference evidence="6" key="1">
    <citation type="journal article" date="2021" name="PeerJ">
        <title>Extensive microbial diversity within the chicken gut microbiome revealed by metagenomics and culture.</title>
        <authorList>
            <person name="Gilroy R."/>
            <person name="Ravi A."/>
            <person name="Getino M."/>
            <person name="Pursley I."/>
            <person name="Horton D.L."/>
            <person name="Alikhan N.F."/>
            <person name="Baker D."/>
            <person name="Gharbi K."/>
            <person name="Hall N."/>
            <person name="Watson M."/>
            <person name="Adriaenssens E.M."/>
            <person name="Foster-Nyarko E."/>
            <person name="Jarju S."/>
            <person name="Secka A."/>
            <person name="Antonio M."/>
            <person name="Oren A."/>
            <person name="Chaudhuri R.R."/>
            <person name="La Ragione R."/>
            <person name="Hildebrand F."/>
            <person name="Pallen M.J."/>
        </authorList>
    </citation>
    <scope>NUCLEOTIDE SEQUENCE</scope>
    <source>
        <strain evidence="6">CHK185-5351</strain>
    </source>
</reference>
<dbReference type="SUPFAM" id="SSF52540">
    <property type="entry name" value="P-loop containing nucleoside triphosphate hydrolases"/>
    <property type="match status" value="1"/>
</dbReference>
<evidence type="ECO:0000256" key="3">
    <source>
        <dbReference type="ARBA" id="ARBA00022741"/>
    </source>
</evidence>
<dbReference type="InterPro" id="IPR003439">
    <property type="entry name" value="ABC_transporter-like_ATP-bd"/>
</dbReference>
<keyword evidence="3" id="KW-0547">Nucleotide-binding</keyword>
<evidence type="ECO:0000313" key="6">
    <source>
        <dbReference type="EMBL" id="HJC15345.1"/>
    </source>
</evidence>
<keyword evidence="4 6" id="KW-0067">ATP-binding</keyword>
<dbReference type="InterPro" id="IPR027417">
    <property type="entry name" value="P-loop_NTPase"/>
</dbReference>
<dbReference type="FunFam" id="3.40.50.300:FF:000032">
    <property type="entry name" value="Export ABC transporter ATP-binding protein"/>
    <property type="match status" value="1"/>
</dbReference>
<dbReference type="InterPro" id="IPR003593">
    <property type="entry name" value="AAA+_ATPase"/>
</dbReference>
<dbReference type="GO" id="GO:0005524">
    <property type="term" value="F:ATP binding"/>
    <property type="evidence" value="ECO:0007669"/>
    <property type="project" value="UniProtKB-KW"/>
</dbReference>
<dbReference type="PANTHER" id="PTHR42798:SF6">
    <property type="entry name" value="CELL DIVISION ATP-BINDING PROTEIN FTSE"/>
    <property type="match status" value="1"/>
</dbReference>
<comment type="similarity">
    <text evidence="1">Belongs to the ABC transporter superfamily.</text>
</comment>
<evidence type="ECO:0000256" key="1">
    <source>
        <dbReference type="ARBA" id="ARBA00005417"/>
    </source>
</evidence>
<dbReference type="InterPro" id="IPR017911">
    <property type="entry name" value="MacB-like_ATP-bd"/>
</dbReference>
<proteinExistence type="inferred from homology"/>
<dbReference type="CDD" id="cd03255">
    <property type="entry name" value="ABC_MJ0796_LolCDE_FtsE"/>
    <property type="match status" value="1"/>
</dbReference>
<feature type="domain" description="ABC transporter" evidence="5">
    <location>
        <begin position="2"/>
        <end position="239"/>
    </location>
</feature>
<sequence length="239" mass="26755">MIIMKEVTKVFENGEDYLKALNHVSFEICRDEFVVIMGTSGSGKTTLLNLLGGLETPTEGAVVVNGVALADLSEEERTVFRREEIGFVFQKYNLLPSVTVLENLLLPLKLLKMEVRREEVEALTEQMGIREKLYQMPDRLSGGQQQRVAIARALLHRPPVVLADEPTGSLDRKTGTAVLEQMREMCRSREQTLLVVTHDERIAGMADRVICLEDGEVTKNERKGKRVYAAGLENPETGL</sequence>
<name>A0A9D2N9V1_9FIRM</name>
<evidence type="ECO:0000313" key="7">
    <source>
        <dbReference type="Proteomes" id="UP000823849"/>
    </source>
</evidence>
<evidence type="ECO:0000259" key="5">
    <source>
        <dbReference type="PROSITE" id="PS50893"/>
    </source>
</evidence>
<dbReference type="AlphaFoldDB" id="A0A9D2N9V1"/>
<evidence type="ECO:0000256" key="4">
    <source>
        <dbReference type="ARBA" id="ARBA00022840"/>
    </source>
</evidence>
<dbReference type="SMART" id="SM00382">
    <property type="entry name" value="AAA"/>
    <property type="match status" value="1"/>
</dbReference>
<keyword evidence="2" id="KW-0813">Transport</keyword>
<dbReference type="GO" id="GO:0022857">
    <property type="term" value="F:transmembrane transporter activity"/>
    <property type="evidence" value="ECO:0007669"/>
    <property type="project" value="UniProtKB-ARBA"/>
</dbReference>
<comment type="caution">
    <text evidence="6">The sequence shown here is derived from an EMBL/GenBank/DDBJ whole genome shotgun (WGS) entry which is preliminary data.</text>
</comment>
<organism evidence="6 7">
    <name type="scientific">Candidatus Fusicatenibacter intestinigallinarum</name>
    <dbReference type="NCBI Taxonomy" id="2838598"/>
    <lineage>
        <taxon>Bacteria</taxon>
        <taxon>Bacillati</taxon>
        <taxon>Bacillota</taxon>
        <taxon>Clostridia</taxon>
        <taxon>Lachnospirales</taxon>
        <taxon>Lachnospiraceae</taxon>
        <taxon>Fusicatenibacter</taxon>
    </lineage>
</organism>
<dbReference type="GO" id="GO:0098796">
    <property type="term" value="C:membrane protein complex"/>
    <property type="evidence" value="ECO:0007669"/>
    <property type="project" value="UniProtKB-ARBA"/>
</dbReference>
<dbReference type="InterPro" id="IPR017871">
    <property type="entry name" value="ABC_transporter-like_CS"/>
</dbReference>
<evidence type="ECO:0000256" key="2">
    <source>
        <dbReference type="ARBA" id="ARBA00022448"/>
    </source>
</evidence>
<dbReference type="Gene3D" id="3.40.50.300">
    <property type="entry name" value="P-loop containing nucleotide triphosphate hydrolases"/>
    <property type="match status" value="1"/>
</dbReference>
<dbReference type="PROSITE" id="PS00211">
    <property type="entry name" value="ABC_TRANSPORTER_1"/>
    <property type="match status" value="1"/>
</dbReference>
<dbReference type="GO" id="GO:0016887">
    <property type="term" value="F:ATP hydrolysis activity"/>
    <property type="evidence" value="ECO:0007669"/>
    <property type="project" value="InterPro"/>
</dbReference>
<reference evidence="6" key="2">
    <citation type="submission" date="2021-04" db="EMBL/GenBank/DDBJ databases">
        <authorList>
            <person name="Gilroy R."/>
        </authorList>
    </citation>
    <scope>NUCLEOTIDE SEQUENCE</scope>
    <source>
        <strain evidence="6">CHK185-5351</strain>
    </source>
</reference>
<dbReference type="PANTHER" id="PTHR42798">
    <property type="entry name" value="LIPOPROTEIN-RELEASING SYSTEM ATP-BINDING PROTEIN LOLD"/>
    <property type="match status" value="1"/>
</dbReference>
<protein>
    <submittedName>
        <fullName evidence="6">ABC transporter ATP-binding protein</fullName>
    </submittedName>
</protein>